<dbReference type="InterPro" id="IPR000531">
    <property type="entry name" value="Beta-barrel_TonB"/>
</dbReference>
<evidence type="ECO:0000256" key="12">
    <source>
        <dbReference type="SAM" id="SignalP"/>
    </source>
</evidence>
<feature type="domain" description="TonB-dependent receptor plug" evidence="14">
    <location>
        <begin position="61"/>
        <end position="168"/>
    </location>
</feature>
<dbReference type="Pfam" id="PF00593">
    <property type="entry name" value="TonB_dep_Rec_b-barrel"/>
    <property type="match status" value="1"/>
</dbReference>
<dbReference type="InterPro" id="IPR039426">
    <property type="entry name" value="TonB-dep_rcpt-like"/>
</dbReference>
<dbReference type="EMBL" id="VTOY01000008">
    <property type="protein sequence ID" value="TYZ21676.1"/>
    <property type="molecule type" value="Genomic_DNA"/>
</dbReference>
<dbReference type="CDD" id="cd01347">
    <property type="entry name" value="ligand_gated_channel"/>
    <property type="match status" value="1"/>
</dbReference>
<dbReference type="AlphaFoldDB" id="A0A5D6W193"/>
<dbReference type="PROSITE" id="PS52016">
    <property type="entry name" value="TONB_DEPENDENT_REC_3"/>
    <property type="match status" value="1"/>
</dbReference>
<evidence type="ECO:0000256" key="11">
    <source>
        <dbReference type="RuleBase" id="RU003357"/>
    </source>
</evidence>
<evidence type="ECO:0000256" key="10">
    <source>
        <dbReference type="PROSITE-ProRule" id="PRU01360"/>
    </source>
</evidence>
<comment type="subcellular location">
    <subcellularLocation>
        <location evidence="1 10">Cell outer membrane</location>
        <topology evidence="1 10">Multi-pass membrane protein</topology>
    </subcellularLocation>
</comment>
<keyword evidence="7 10" id="KW-0472">Membrane</keyword>
<evidence type="ECO:0000256" key="7">
    <source>
        <dbReference type="ARBA" id="ARBA00023136"/>
    </source>
</evidence>
<keyword evidence="9 10" id="KW-0998">Cell outer membrane</keyword>
<dbReference type="SUPFAM" id="SSF56935">
    <property type="entry name" value="Porins"/>
    <property type="match status" value="1"/>
</dbReference>
<evidence type="ECO:0000256" key="9">
    <source>
        <dbReference type="ARBA" id="ARBA00023237"/>
    </source>
</evidence>
<name>A0A5D6W193_9FIRM</name>
<dbReference type="Proteomes" id="UP000323646">
    <property type="component" value="Unassembled WGS sequence"/>
</dbReference>
<dbReference type="PROSITE" id="PS01156">
    <property type="entry name" value="TONB_DEPENDENT_REC_2"/>
    <property type="match status" value="1"/>
</dbReference>
<keyword evidence="3 10" id="KW-1134">Transmembrane beta strand</keyword>
<organism evidence="15 16">
    <name type="scientific">Selenomonas ruminis</name>
    <dbReference type="NCBI Taxonomy" id="2593411"/>
    <lineage>
        <taxon>Bacteria</taxon>
        <taxon>Bacillati</taxon>
        <taxon>Bacillota</taxon>
        <taxon>Negativicutes</taxon>
        <taxon>Selenomonadales</taxon>
        <taxon>Selenomonadaceae</taxon>
        <taxon>Selenomonas</taxon>
    </lineage>
</organism>
<evidence type="ECO:0000256" key="3">
    <source>
        <dbReference type="ARBA" id="ARBA00022452"/>
    </source>
</evidence>
<dbReference type="InterPro" id="IPR037066">
    <property type="entry name" value="Plug_dom_sf"/>
</dbReference>
<feature type="signal peptide" evidence="12">
    <location>
        <begin position="1"/>
        <end position="36"/>
    </location>
</feature>
<evidence type="ECO:0000256" key="8">
    <source>
        <dbReference type="ARBA" id="ARBA00023170"/>
    </source>
</evidence>
<dbReference type="PANTHER" id="PTHR30069">
    <property type="entry name" value="TONB-DEPENDENT OUTER MEMBRANE RECEPTOR"/>
    <property type="match status" value="1"/>
</dbReference>
<evidence type="ECO:0000256" key="1">
    <source>
        <dbReference type="ARBA" id="ARBA00004571"/>
    </source>
</evidence>
<comment type="caution">
    <text evidence="15">The sequence shown here is derived from an EMBL/GenBank/DDBJ whole genome shotgun (WGS) entry which is preliminary data.</text>
</comment>
<dbReference type="Pfam" id="PF07715">
    <property type="entry name" value="Plug"/>
    <property type="match status" value="1"/>
</dbReference>
<keyword evidence="8 15" id="KW-0675">Receptor</keyword>
<keyword evidence="4 10" id="KW-0812">Transmembrane</keyword>
<evidence type="ECO:0000259" key="14">
    <source>
        <dbReference type="Pfam" id="PF07715"/>
    </source>
</evidence>
<dbReference type="InterPro" id="IPR010917">
    <property type="entry name" value="TonB_rcpt_CS"/>
</dbReference>
<sequence length="641" mass="71856">MRKRSREDITMSTKKLQETIALTLTLSTLCFGTALAAEQDKYTEDLGEVVVTAERIPAAAKNVPADVTVITAEDIKDNHYRSTAEALSHINGVVMTNGGDGYDETVCIQGEERVVVLVDGERINDDQGSMSRATATLSRVPQIDNVERIEIVKGGSSALYGSDAIGGVVNIITKTPTKNKTTLDMNTGSWHTHNYVLSNEGREGKTSWQLVGGLNKRSYFSYKGTDGDSHRMPSSDYSNNNLSVKVKQELTPAQSLTLRFNHQLINGNQYYYQDYPVPVGFVASGKQQNNFNDGSLTWKFKEDTKLPGFLRYFDHNKSADFSGKFSTRLQGIDYQNGWKLDANNKLVAGLEYHHSNSSNKPSGYEDKKIINKAAYVQDTMRLNPKWFFVPGVRVDNHTSFGTHWTPKAGLTYRADKATKMFASWGRVYKAPTADDMFYVSYGTWGSFKGNPNLKAETGHTESLGISHDFDAKSTLSASYFHSVLNDAITWYPVDGMNNNEMTNVDHEKRQGIELSWQQKLTPAWSYDIGYTYTDTSATDTSAKSSYLRHNSMPNAYRLGLHYQQGAWKANLMSRVGTGLDKASYGNRHFAVWDFNTSYEASKQLTVYLKALNFTNQAYSVYSSYRYPAAGRFFQLGMTYQF</sequence>
<dbReference type="GO" id="GO:0044718">
    <property type="term" value="P:siderophore transmembrane transport"/>
    <property type="evidence" value="ECO:0007669"/>
    <property type="project" value="TreeGrafter"/>
</dbReference>
<gene>
    <name evidence="15" type="ORF">FZ040_09765</name>
</gene>
<evidence type="ECO:0000259" key="13">
    <source>
        <dbReference type="Pfam" id="PF00593"/>
    </source>
</evidence>
<evidence type="ECO:0000313" key="16">
    <source>
        <dbReference type="Proteomes" id="UP000323646"/>
    </source>
</evidence>
<dbReference type="GO" id="GO:0015344">
    <property type="term" value="F:siderophore uptake transmembrane transporter activity"/>
    <property type="evidence" value="ECO:0007669"/>
    <property type="project" value="TreeGrafter"/>
</dbReference>
<protein>
    <submittedName>
        <fullName evidence="15">TonB-dependent receptor</fullName>
    </submittedName>
</protein>
<feature type="domain" description="TonB-dependent receptor-like beta-barrel" evidence="13">
    <location>
        <begin position="200"/>
        <end position="612"/>
    </location>
</feature>
<evidence type="ECO:0000256" key="2">
    <source>
        <dbReference type="ARBA" id="ARBA00022448"/>
    </source>
</evidence>
<accession>A0A5D6W193</accession>
<dbReference type="Gene3D" id="2.170.130.10">
    <property type="entry name" value="TonB-dependent receptor, plug domain"/>
    <property type="match status" value="1"/>
</dbReference>
<keyword evidence="5 12" id="KW-0732">Signal</keyword>
<evidence type="ECO:0000313" key="15">
    <source>
        <dbReference type="EMBL" id="TYZ21676.1"/>
    </source>
</evidence>
<feature type="chain" id="PRO_5022904091" evidence="12">
    <location>
        <begin position="37"/>
        <end position="641"/>
    </location>
</feature>
<dbReference type="Gene3D" id="2.40.170.20">
    <property type="entry name" value="TonB-dependent receptor, beta-barrel domain"/>
    <property type="match status" value="1"/>
</dbReference>
<evidence type="ECO:0000256" key="4">
    <source>
        <dbReference type="ARBA" id="ARBA00022692"/>
    </source>
</evidence>
<keyword evidence="16" id="KW-1185">Reference proteome</keyword>
<evidence type="ECO:0000256" key="6">
    <source>
        <dbReference type="ARBA" id="ARBA00023077"/>
    </source>
</evidence>
<reference evidence="15 16" key="1">
    <citation type="submission" date="2019-08" db="EMBL/GenBank/DDBJ databases">
        <title>Selenomonas sp. mPRGC5 and Selenomonas sp. mPRGC8 isolated from ruminal fluid of dairy goat (Capra hircus).</title>
        <authorList>
            <person name="Poothong S."/>
            <person name="Nuengjamnong C."/>
            <person name="Tanasupawat S."/>
        </authorList>
    </citation>
    <scope>NUCLEOTIDE SEQUENCE [LARGE SCALE GENOMIC DNA]</scope>
    <source>
        <strain evidence="16">mPRGC5</strain>
    </source>
</reference>
<comment type="similarity">
    <text evidence="10 11">Belongs to the TonB-dependent receptor family.</text>
</comment>
<dbReference type="InterPro" id="IPR012910">
    <property type="entry name" value="Plug_dom"/>
</dbReference>
<proteinExistence type="inferred from homology"/>
<keyword evidence="6 11" id="KW-0798">TonB box</keyword>
<dbReference type="OrthoDB" id="337377at2"/>
<evidence type="ECO:0000256" key="5">
    <source>
        <dbReference type="ARBA" id="ARBA00022729"/>
    </source>
</evidence>
<keyword evidence="2 10" id="KW-0813">Transport</keyword>
<dbReference type="GO" id="GO:0009279">
    <property type="term" value="C:cell outer membrane"/>
    <property type="evidence" value="ECO:0007669"/>
    <property type="project" value="UniProtKB-SubCell"/>
</dbReference>
<dbReference type="PANTHER" id="PTHR30069:SF29">
    <property type="entry name" value="HEMOGLOBIN AND HEMOGLOBIN-HAPTOGLOBIN-BINDING PROTEIN 1-RELATED"/>
    <property type="match status" value="1"/>
</dbReference>
<dbReference type="InterPro" id="IPR036942">
    <property type="entry name" value="Beta-barrel_TonB_sf"/>
</dbReference>